<dbReference type="EMBL" id="JACHIA010000003">
    <property type="protein sequence ID" value="MBB6070077.1"/>
    <property type="molecule type" value="Genomic_DNA"/>
</dbReference>
<dbReference type="GO" id="GO:0002953">
    <property type="term" value="F:5'-deoxynucleotidase activity"/>
    <property type="evidence" value="ECO:0007669"/>
    <property type="project" value="UniProtKB-EC"/>
</dbReference>
<protein>
    <recommendedName>
        <fullName evidence="5">5'-deoxynucleotidase</fullName>
        <ecNumber evidence="5">3.1.3.89</ecNumber>
    </recommendedName>
</protein>
<comment type="catalytic activity">
    <reaction evidence="1">
        <text>a 2'-deoxyribonucleoside 5'-phosphate + H2O = a 2'-deoxyribonucleoside + phosphate</text>
        <dbReference type="Rhea" id="RHEA:36167"/>
        <dbReference type="ChEBI" id="CHEBI:15377"/>
        <dbReference type="ChEBI" id="CHEBI:18274"/>
        <dbReference type="ChEBI" id="CHEBI:43474"/>
        <dbReference type="ChEBI" id="CHEBI:65317"/>
        <dbReference type="EC" id="3.1.3.89"/>
    </reaction>
</comment>
<accession>A0A841GN62</accession>
<comment type="caution">
    <text evidence="9">The sequence shown here is derived from an EMBL/GenBank/DDBJ whole genome shotgun (WGS) entry which is preliminary data.</text>
</comment>
<proteinExistence type="predicted"/>
<keyword evidence="10" id="KW-1185">Reference proteome</keyword>
<dbReference type="Proteomes" id="UP000582837">
    <property type="component" value="Unassembled WGS sequence"/>
</dbReference>
<dbReference type="Gene3D" id="1.10.3210.10">
    <property type="entry name" value="Hypothetical protein af1432"/>
    <property type="match status" value="1"/>
</dbReference>
<dbReference type="GO" id="GO:0046872">
    <property type="term" value="F:metal ion binding"/>
    <property type="evidence" value="ECO:0007669"/>
    <property type="project" value="UniProtKB-KW"/>
</dbReference>
<evidence type="ECO:0000256" key="4">
    <source>
        <dbReference type="ARBA" id="ARBA00011738"/>
    </source>
</evidence>
<comment type="cofactor">
    <cofactor evidence="3">
        <name>Co(2+)</name>
        <dbReference type="ChEBI" id="CHEBI:48828"/>
    </cofactor>
</comment>
<organism evidence="9 10">
    <name type="scientific">Longimicrobium terrae</name>
    <dbReference type="NCBI Taxonomy" id="1639882"/>
    <lineage>
        <taxon>Bacteria</taxon>
        <taxon>Pseudomonadati</taxon>
        <taxon>Gemmatimonadota</taxon>
        <taxon>Longimicrobiia</taxon>
        <taxon>Longimicrobiales</taxon>
        <taxon>Longimicrobiaceae</taxon>
        <taxon>Longimicrobium</taxon>
    </lineage>
</organism>
<name>A0A841GN62_9BACT</name>
<keyword evidence="6" id="KW-0479">Metal-binding</keyword>
<reference evidence="9 10" key="1">
    <citation type="submission" date="2020-08" db="EMBL/GenBank/DDBJ databases">
        <title>Genomic Encyclopedia of Type Strains, Phase IV (KMG-IV): sequencing the most valuable type-strain genomes for metagenomic binning, comparative biology and taxonomic classification.</title>
        <authorList>
            <person name="Goeker M."/>
        </authorList>
    </citation>
    <scope>NUCLEOTIDE SEQUENCE [LARGE SCALE GENOMIC DNA]</scope>
    <source>
        <strain evidence="9 10">DSM 29007</strain>
    </source>
</reference>
<evidence type="ECO:0000259" key="8">
    <source>
        <dbReference type="SMART" id="SM00471"/>
    </source>
</evidence>
<dbReference type="RefSeq" id="WP_170039821.1">
    <property type="nucleotide sequence ID" value="NZ_JABDTL010000002.1"/>
</dbReference>
<feature type="domain" description="HD/PDEase" evidence="8">
    <location>
        <begin position="32"/>
        <end position="150"/>
    </location>
</feature>
<dbReference type="PANTHER" id="PTHR11845">
    <property type="entry name" value="5'-DEOXYNUCLEOTIDASE HDDC2"/>
    <property type="match status" value="1"/>
</dbReference>
<dbReference type="InterPro" id="IPR039356">
    <property type="entry name" value="YfbR/HDDC2"/>
</dbReference>
<evidence type="ECO:0000256" key="1">
    <source>
        <dbReference type="ARBA" id="ARBA00001638"/>
    </source>
</evidence>
<dbReference type="Pfam" id="PF13023">
    <property type="entry name" value="HD_3"/>
    <property type="match status" value="1"/>
</dbReference>
<evidence type="ECO:0000256" key="6">
    <source>
        <dbReference type="ARBA" id="ARBA00022723"/>
    </source>
</evidence>
<comment type="subunit">
    <text evidence="4">Homodimer.</text>
</comment>
<evidence type="ECO:0000256" key="3">
    <source>
        <dbReference type="ARBA" id="ARBA00001941"/>
    </source>
</evidence>
<sequence>MQPSELSGILEFLRLAEGLKTTPRSGWTTAGERESVAEHTWRLCLMAMVLHPEFPEVDFARLVKICIIHDLGEVIGGDVPAPDQASLAAGKAEDERRDLLTLLAPLSAPLRDEITALWDEYEAASTPEARLAKALDKLETILQHTQGRNPPDFDYRFNLDYGRRYTADPPLIATVRALLDEETERRARESDALAASDGQ</sequence>
<evidence type="ECO:0000256" key="2">
    <source>
        <dbReference type="ARBA" id="ARBA00001936"/>
    </source>
</evidence>
<comment type="cofactor">
    <cofactor evidence="2">
        <name>Mn(2+)</name>
        <dbReference type="ChEBI" id="CHEBI:29035"/>
    </cofactor>
</comment>
<gene>
    <name evidence="9" type="ORF">HNQ61_001694</name>
</gene>
<keyword evidence="7 9" id="KW-0378">Hydrolase</keyword>
<dbReference type="SMART" id="SM00471">
    <property type="entry name" value="HDc"/>
    <property type="match status" value="1"/>
</dbReference>
<dbReference type="SUPFAM" id="SSF109604">
    <property type="entry name" value="HD-domain/PDEase-like"/>
    <property type="match status" value="1"/>
</dbReference>
<dbReference type="InterPro" id="IPR003607">
    <property type="entry name" value="HD/PDEase_dom"/>
</dbReference>
<dbReference type="InterPro" id="IPR006674">
    <property type="entry name" value="HD_domain"/>
</dbReference>
<dbReference type="AlphaFoldDB" id="A0A841GN62"/>
<evidence type="ECO:0000256" key="5">
    <source>
        <dbReference type="ARBA" id="ARBA00012964"/>
    </source>
</evidence>
<evidence type="ECO:0000313" key="9">
    <source>
        <dbReference type="EMBL" id="MBB6070077.1"/>
    </source>
</evidence>
<evidence type="ECO:0000256" key="7">
    <source>
        <dbReference type="ARBA" id="ARBA00022801"/>
    </source>
</evidence>
<evidence type="ECO:0000313" key="10">
    <source>
        <dbReference type="Proteomes" id="UP000582837"/>
    </source>
</evidence>
<dbReference type="PANTHER" id="PTHR11845:SF13">
    <property type="entry name" value="5'-DEOXYNUCLEOTIDASE HDDC2"/>
    <property type="match status" value="1"/>
</dbReference>
<dbReference type="EC" id="3.1.3.89" evidence="5"/>
<dbReference type="GO" id="GO:0005737">
    <property type="term" value="C:cytoplasm"/>
    <property type="evidence" value="ECO:0007669"/>
    <property type="project" value="TreeGrafter"/>
</dbReference>